<reference evidence="1 2" key="1">
    <citation type="submission" date="2019-07" db="EMBL/GenBank/DDBJ databases">
        <title>The draft genome sequence of Vibrio algivorus M1486.</title>
        <authorList>
            <person name="Meng X."/>
        </authorList>
    </citation>
    <scope>NUCLEOTIDE SEQUENCE [LARGE SCALE GENOMIC DNA]</scope>
    <source>
        <strain evidence="1 2">M1486</strain>
    </source>
</reference>
<dbReference type="Proteomes" id="UP000319828">
    <property type="component" value="Unassembled WGS sequence"/>
</dbReference>
<dbReference type="PANTHER" id="PTHR38978:SF2">
    <property type="entry name" value="DUF2787 DOMAIN-CONTAINING PROTEIN"/>
    <property type="match status" value="1"/>
</dbReference>
<dbReference type="Gene3D" id="3.10.450.430">
    <property type="entry name" value="Protein of unknown function DUF2787"/>
    <property type="match status" value="1"/>
</dbReference>
<evidence type="ECO:0000313" key="1">
    <source>
        <dbReference type="EMBL" id="TVO35898.1"/>
    </source>
</evidence>
<organism evidence="1 2">
    <name type="scientific">Vibrio algivorus</name>
    <dbReference type="NCBI Taxonomy" id="1667024"/>
    <lineage>
        <taxon>Bacteria</taxon>
        <taxon>Pseudomonadati</taxon>
        <taxon>Pseudomonadota</taxon>
        <taxon>Gammaproteobacteria</taxon>
        <taxon>Vibrionales</taxon>
        <taxon>Vibrionaceae</taxon>
        <taxon>Vibrio</taxon>
    </lineage>
</organism>
<dbReference type="PANTHER" id="PTHR38978">
    <property type="entry name" value="DUF2787 DOMAIN-CONTAINING PROTEIN"/>
    <property type="match status" value="1"/>
</dbReference>
<comment type="caution">
    <text evidence="1">The sequence shown here is derived from an EMBL/GenBank/DDBJ whole genome shotgun (WGS) entry which is preliminary data.</text>
</comment>
<protein>
    <submittedName>
        <fullName evidence="1">DUF2787 domain-containing protein</fullName>
    </submittedName>
</protein>
<proteinExistence type="predicted"/>
<dbReference type="Pfam" id="PF10980">
    <property type="entry name" value="DUF2787"/>
    <property type="match status" value="1"/>
</dbReference>
<accession>A0A557P5I5</accession>
<dbReference type="RefSeq" id="WP_144388385.1">
    <property type="nucleotide sequence ID" value="NZ_CANNCB010000029.1"/>
</dbReference>
<gene>
    <name evidence="1" type="ORF">FOF44_10930</name>
</gene>
<dbReference type="AlphaFoldDB" id="A0A557P5I5"/>
<name>A0A557P5I5_9VIBR</name>
<dbReference type="InterPro" id="IPR021248">
    <property type="entry name" value="DUF2787"/>
</dbReference>
<evidence type="ECO:0000313" key="2">
    <source>
        <dbReference type="Proteomes" id="UP000319828"/>
    </source>
</evidence>
<dbReference type="OrthoDB" id="5589278at2"/>
<sequence>MNNPIELQHQSSVGVACELKSILMELIINHLKAQRYKAVPDNVRYLYFQFKHSQFSPEKNELRPVDILLKRQEGNLWQLAYICEFGYLSHQSLSVCRWLDFDFQSSKCFLEPNGDWQLIESTHQVTSMYQSWERLFLDNVHHQRYDITKVSLF</sequence>
<dbReference type="EMBL" id="VMKJ01000021">
    <property type="protein sequence ID" value="TVO35898.1"/>
    <property type="molecule type" value="Genomic_DNA"/>
</dbReference>